<proteinExistence type="predicted"/>
<reference evidence="1 2" key="1">
    <citation type="submission" date="2019-07" db="EMBL/GenBank/DDBJ databases">
        <title>Whole genome shotgun sequence of Sphingobacterium mizutaii NBRC 14946.</title>
        <authorList>
            <person name="Hosoyama A."/>
            <person name="Uohara A."/>
            <person name="Ohji S."/>
            <person name="Ichikawa N."/>
        </authorList>
    </citation>
    <scope>NUCLEOTIDE SEQUENCE [LARGE SCALE GENOMIC DNA]</scope>
    <source>
        <strain evidence="1 2">NBRC 14946</strain>
    </source>
</reference>
<name>A0ABQ0VZZ9_9SPHI</name>
<evidence type="ECO:0000313" key="1">
    <source>
        <dbReference type="EMBL" id="GEM67145.1"/>
    </source>
</evidence>
<dbReference type="EMBL" id="BJXH01000003">
    <property type="protein sequence ID" value="GEM67145.1"/>
    <property type="molecule type" value="Genomic_DNA"/>
</dbReference>
<protein>
    <submittedName>
        <fullName evidence="1">Uncharacterized protein</fullName>
    </submittedName>
</protein>
<comment type="caution">
    <text evidence="1">The sequence shown here is derived from an EMBL/GenBank/DDBJ whole genome shotgun (WGS) entry which is preliminary data.</text>
</comment>
<evidence type="ECO:0000313" key="2">
    <source>
        <dbReference type="Proteomes" id="UP000321676"/>
    </source>
</evidence>
<keyword evidence="2" id="KW-1185">Reference proteome</keyword>
<gene>
    <name evidence="1" type="ORF">SMI01S_07510</name>
</gene>
<accession>A0ABQ0VZZ9</accession>
<sequence>MIVDWKKIFMQFGDYGKGFNGKIDGTGWVVRFRFNVCEWWFTCGYISIRTTDPNRNINPTNVLLTKKGIPI</sequence>
<organism evidence="1 2">
    <name type="scientific">Sphingobacterium mizutaii NBRC 14946 = DSM 11724</name>
    <dbReference type="NCBI Taxonomy" id="1220576"/>
    <lineage>
        <taxon>Bacteria</taxon>
        <taxon>Pseudomonadati</taxon>
        <taxon>Bacteroidota</taxon>
        <taxon>Sphingobacteriia</taxon>
        <taxon>Sphingobacteriales</taxon>
        <taxon>Sphingobacteriaceae</taxon>
        <taxon>Sphingobacterium</taxon>
    </lineage>
</organism>
<dbReference type="Proteomes" id="UP000321676">
    <property type="component" value="Unassembled WGS sequence"/>
</dbReference>